<dbReference type="EMBL" id="BMOE01000007">
    <property type="protein sequence ID" value="GGJ78761.1"/>
    <property type="molecule type" value="Genomic_DNA"/>
</dbReference>
<dbReference type="PANTHER" id="PTHR33375">
    <property type="entry name" value="CHROMOSOME-PARTITIONING PROTEIN PARB-RELATED"/>
    <property type="match status" value="1"/>
</dbReference>
<dbReference type="Pfam" id="PF02195">
    <property type="entry name" value="ParB_N"/>
    <property type="match status" value="1"/>
</dbReference>
<dbReference type="InterPro" id="IPR050336">
    <property type="entry name" value="Chromosome_partition/occlusion"/>
</dbReference>
<dbReference type="Gene3D" id="1.10.10.2830">
    <property type="match status" value="1"/>
</dbReference>
<dbReference type="InterPro" id="IPR036086">
    <property type="entry name" value="ParB/Sulfiredoxin_sf"/>
</dbReference>
<dbReference type="Proteomes" id="UP000635726">
    <property type="component" value="Unassembled WGS sequence"/>
</dbReference>
<evidence type="ECO:0000256" key="1">
    <source>
        <dbReference type="ARBA" id="ARBA00006295"/>
    </source>
</evidence>
<dbReference type="AlphaFoldDB" id="A0A917PHW9"/>
<sequence>MPSKRQLLAERRSRVGESATPVNVSTGHLTAVERTLVEDGASEDVVAYWIPLDDLEPSPFQYRYTLDEGAVEALAQSIQAQELYQPITVRPTGQPGRYQVVLGHRRMEAFRRLKRTAVPAMIREYDDLQALRAMLDENLRREDVNLFEQTEGVVRLVAVSSGRPGDPVEVTRRLLGEMRTQMKLNGPEDLQEPYLTTSRLIQEVTGMPWLSFYTNRMRVYSLPAALQKAVRAGMPYSLALAVQRLPEDRHTAALAFLGAPAGPWRSRQDLVAWAAEEREPQRGYLDRLQGLGRQLDRRQLTRADQAQVEKLLKRLEGLLQ</sequence>
<evidence type="ECO:0000313" key="4">
    <source>
        <dbReference type="Proteomes" id="UP000635726"/>
    </source>
</evidence>
<organism evidence="3 4">
    <name type="scientific">Deinococcus aquiradiocola</name>
    <dbReference type="NCBI Taxonomy" id="393059"/>
    <lineage>
        <taxon>Bacteria</taxon>
        <taxon>Thermotogati</taxon>
        <taxon>Deinococcota</taxon>
        <taxon>Deinococci</taxon>
        <taxon>Deinococcales</taxon>
        <taxon>Deinococcaceae</taxon>
        <taxon>Deinococcus</taxon>
    </lineage>
</organism>
<feature type="domain" description="ParB-like N-terminal" evidence="2">
    <location>
        <begin position="48"/>
        <end position="139"/>
    </location>
</feature>
<protein>
    <recommendedName>
        <fullName evidence="2">ParB-like N-terminal domain-containing protein</fullName>
    </recommendedName>
</protein>
<proteinExistence type="inferred from homology"/>
<comment type="similarity">
    <text evidence="1">Belongs to the ParB family.</text>
</comment>
<dbReference type="PANTHER" id="PTHR33375:SF1">
    <property type="entry name" value="CHROMOSOME-PARTITIONING PROTEIN PARB-RELATED"/>
    <property type="match status" value="1"/>
</dbReference>
<evidence type="ECO:0000313" key="3">
    <source>
        <dbReference type="EMBL" id="GGJ78761.1"/>
    </source>
</evidence>
<dbReference type="InterPro" id="IPR003115">
    <property type="entry name" value="ParB_N"/>
</dbReference>
<reference evidence="3" key="1">
    <citation type="journal article" date="2014" name="Int. J. Syst. Evol. Microbiol.">
        <title>Complete genome sequence of Corynebacterium casei LMG S-19264T (=DSM 44701T), isolated from a smear-ripened cheese.</title>
        <authorList>
            <consortium name="US DOE Joint Genome Institute (JGI-PGF)"/>
            <person name="Walter F."/>
            <person name="Albersmeier A."/>
            <person name="Kalinowski J."/>
            <person name="Ruckert C."/>
        </authorList>
    </citation>
    <scope>NUCLEOTIDE SEQUENCE</scope>
    <source>
        <strain evidence="3">JCM 14371</strain>
    </source>
</reference>
<dbReference type="GO" id="GO:0005694">
    <property type="term" value="C:chromosome"/>
    <property type="evidence" value="ECO:0007669"/>
    <property type="project" value="TreeGrafter"/>
</dbReference>
<dbReference type="GO" id="GO:0003677">
    <property type="term" value="F:DNA binding"/>
    <property type="evidence" value="ECO:0007669"/>
    <property type="project" value="InterPro"/>
</dbReference>
<accession>A0A917PHW9</accession>
<dbReference type="Gene3D" id="3.90.1530.30">
    <property type="match status" value="1"/>
</dbReference>
<dbReference type="SUPFAM" id="SSF110849">
    <property type="entry name" value="ParB/Sulfiredoxin"/>
    <property type="match status" value="1"/>
</dbReference>
<dbReference type="InterPro" id="IPR004437">
    <property type="entry name" value="ParB/RepB/Spo0J"/>
</dbReference>
<evidence type="ECO:0000259" key="2">
    <source>
        <dbReference type="SMART" id="SM00470"/>
    </source>
</evidence>
<name>A0A917PHW9_9DEIO</name>
<keyword evidence="4" id="KW-1185">Reference proteome</keyword>
<dbReference type="GO" id="GO:0007059">
    <property type="term" value="P:chromosome segregation"/>
    <property type="evidence" value="ECO:0007669"/>
    <property type="project" value="TreeGrafter"/>
</dbReference>
<dbReference type="NCBIfam" id="TIGR00180">
    <property type="entry name" value="parB_part"/>
    <property type="match status" value="1"/>
</dbReference>
<dbReference type="SMART" id="SM00470">
    <property type="entry name" value="ParB"/>
    <property type="match status" value="1"/>
</dbReference>
<dbReference type="RefSeq" id="WP_188963452.1">
    <property type="nucleotide sequence ID" value="NZ_BMOE01000007.1"/>
</dbReference>
<comment type="caution">
    <text evidence="3">The sequence shown here is derived from an EMBL/GenBank/DDBJ whole genome shotgun (WGS) entry which is preliminary data.</text>
</comment>
<reference evidence="3" key="2">
    <citation type="submission" date="2020-09" db="EMBL/GenBank/DDBJ databases">
        <authorList>
            <person name="Sun Q."/>
            <person name="Ohkuma M."/>
        </authorList>
    </citation>
    <scope>NUCLEOTIDE SEQUENCE</scope>
    <source>
        <strain evidence="3">JCM 14371</strain>
    </source>
</reference>
<gene>
    <name evidence="3" type="ORF">GCM10008939_23260</name>
</gene>